<accession>A0A074J9U9</accession>
<dbReference type="InterPro" id="IPR050523">
    <property type="entry name" value="AKR_Detox_Biosynth"/>
</dbReference>
<evidence type="ECO:0000259" key="2">
    <source>
        <dbReference type="Pfam" id="PF00248"/>
    </source>
</evidence>
<dbReference type="Gene3D" id="3.20.20.100">
    <property type="entry name" value="NADP-dependent oxidoreductase domain"/>
    <property type="match status" value="1"/>
</dbReference>
<dbReference type="Pfam" id="PF00248">
    <property type="entry name" value="Aldo_ket_red"/>
    <property type="match status" value="1"/>
</dbReference>
<comment type="caution">
    <text evidence="3">The sequence shown here is derived from an EMBL/GenBank/DDBJ whole genome shotgun (WGS) entry which is preliminary data.</text>
</comment>
<protein>
    <recommendedName>
        <fullName evidence="2">NADP-dependent oxidoreductase domain-containing protein</fullName>
    </recommendedName>
</protein>
<dbReference type="PANTHER" id="PTHR43364:SF4">
    <property type="entry name" value="NAD(P)-LINKED OXIDOREDUCTASE SUPERFAMILY PROTEIN"/>
    <property type="match status" value="1"/>
</dbReference>
<reference evidence="3 4" key="1">
    <citation type="submission" date="2013-07" db="EMBL/GenBank/DDBJ databases">
        <title>Thioclava pacifica DSM 10166 Genome Sequencing.</title>
        <authorList>
            <person name="Lai Q."/>
            <person name="Shao Z."/>
        </authorList>
    </citation>
    <scope>NUCLEOTIDE SEQUENCE [LARGE SCALE GENOMIC DNA]</scope>
    <source>
        <strain evidence="3 4">DSM 10166</strain>
    </source>
</reference>
<evidence type="ECO:0000313" key="3">
    <source>
        <dbReference type="EMBL" id="KEO52605.1"/>
    </source>
</evidence>
<dbReference type="STRING" id="1353537.TP2_06615"/>
<organism evidence="3 4">
    <name type="scientific">Thioclava pacifica DSM 10166</name>
    <dbReference type="NCBI Taxonomy" id="1353537"/>
    <lineage>
        <taxon>Bacteria</taxon>
        <taxon>Pseudomonadati</taxon>
        <taxon>Pseudomonadota</taxon>
        <taxon>Alphaproteobacteria</taxon>
        <taxon>Rhodobacterales</taxon>
        <taxon>Paracoccaceae</taxon>
        <taxon>Thioclava</taxon>
    </lineage>
</organism>
<dbReference type="RefSeq" id="WP_038076583.1">
    <property type="nucleotide sequence ID" value="NZ_AUND01000023.1"/>
</dbReference>
<dbReference type="InterPro" id="IPR036812">
    <property type="entry name" value="NAD(P)_OxRdtase_dom_sf"/>
</dbReference>
<evidence type="ECO:0000256" key="1">
    <source>
        <dbReference type="ARBA" id="ARBA00023002"/>
    </source>
</evidence>
<feature type="domain" description="NADP-dependent oxidoreductase" evidence="2">
    <location>
        <begin position="19"/>
        <end position="294"/>
    </location>
</feature>
<dbReference type="AlphaFoldDB" id="A0A074J9U9"/>
<gene>
    <name evidence="3" type="ORF">TP2_06615</name>
</gene>
<keyword evidence="1" id="KW-0560">Oxidoreductase</keyword>
<dbReference type="GO" id="GO:0005829">
    <property type="term" value="C:cytosol"/>
    <property type="evidence" value="ECO:0007669"/>
    <property type="project" value="TreeGrafter"/>
</dbReference>
<proteinExistence type="predicted"/>
<name>A0A074J9U9_9RHOB</name>
<dbReference type="Proteomes" id="UP000027432">
    <property type="component" value="Unassembled WGS sequence"/>
</dbReference>
<dbReference type="PANTHER" id="PTHR43364">
    <property type="entry name" value="NADH-SPECIFIC METHYLGLYOXAL REDUCTASE-RELATED"/>
    <property type="match status" value="1"/>
</dbReference>
<dbReference type="EMBL" id="AUND01000023">
    <property type="protein sequence ID" value="KEO52605.1"/>
    <property type="molecule type" value="Genomic_DNA"/>
</dbReference>
<dbReference type="InterPro" id="IPR023210">
    <property type="entry name" value="NADP_OxRdtase_dom"/>
</dbReference>
<sequence length="339" mass="36824">MPQITLNRRSLGKGPEVSELCLGAMMFGAQTEPAMAEDMIARFAEAGGSFIDTADAYADGRSEEIVGRAIAARRDDWFLATKVGNKLAGQPDSGGLSGRWITEGLKRSLERLGTGSIDLYYLHRDDEATPLEEVIEALGQALEEGKIHNWGFSNFRAWKIAEMVRIADKLGVARPLAAQPYYHALYRLAEIDYLPACGHFGIGVVPYSPLARGVLTGKYVGGIPEGSRAARGDQRITETEFRPDLLAAAERVDTHARASGRRTADLAVRWVLENRIVSSVLIGPKNPEQLEGYLSGPGTDYTAEDEAFIESVVPVGAVVGNYADPAYPFRGRVTPLRDA</sequence>
<dbReference type="GO" id="GO:0016491">
    <property type="term" value="F:oxidoreductase activity"/>
    <property type="evidence" value="ECO:0007669"/>
    <property type="project" value="UniProtKB-KW"/>
</dbReference>
<keyword evidence="4" id="KW-1185">Reference proteome</keyword>
<dbReference type="SUPFAM" id="SSF51430">
    <property type="entry name" value="NAD(P)-linked oxidoreductase"/>
    <property type="match status" value="1"/>
</dbReference>
<dbReference type="eggNOG" id="COG0667">
    <property type="taxonomic scope" value="Bacteria"/>
</dbReference>
<evidence type="ECO:0000313" key="4">
    <source>
        <dbReference type="Proteomes" id="UP000027432"/>
    </source>
</evidence>
<dbReference type="OrthoDB" id="9803483at2"/>